<evidence type="ECO:0000313" key="5">
    <source>
        <dbReference type="Proteomes" id="UP000324629"/>
    </source>
</evidence>
<organism evidence="4 5">
    <name type="scientific">Paragonimus westermani</name>
    <dbReference type="NCBI Taxonomy" id="34504"/>
    <lineage>
        <taxon>Eukaryota</taxon>
        <taxon>Metazoa</taxon>
        <taxon>Spiralia</taxon>
        <taxon>Lophotrochozoa</taxon>
        <taxon>Platyhelminthes</taxon>
        <taxon>Trematoda</taxon>
        <taxon>Digenea</taxon>
        <taxon>Plagiorchiida</taxon>
        <taxon>Troglotremata</taxon>
        <taxon>Troglotrematidae</taxon>
        <taxon>Paragonimus</taxon>
    </lineage>
</organism>
<keyword evidence="5" id="KW-1185">Reference proteome</keyword>
<dbReference type="InterPro" id="IPR015943">
    <property type="entry name" value="WD40/YVTN_repeat-like_dom_sf"/>
</dbReference>
<dbReference type="AlphaFoldDB" id="A0A5J4NMH6"/>
<dbReference type="InterPro" id="IPR019775">
    <property type="entry name" value="WD40_repeat_CS"/>
</dbReference>
<proteinExistence type="predicted"/>
<dbReference type="Pfam" id="PF00400">
    <property type="entry name" value="WD40"/>
    <property type="match status" value="1"/>
</dbReference>
<evidence type="ECO:0000256" key="2">
    <source>
        <dbReference type="ARBA" id="ARBA00022737"/>
    </source>
</evidence>
<comment type="caution">
    <text evidence="4">The sequence shown here is derived from an EMBL/GenBank/DDBJ whole genome shotgun (WGS) entry which is preliminary data.</text>
</comment>
<evidence type="ECO:0000256" key="3">
    <source>
        <dbReference type="PROSITE-ProRule" id="PRU00221"/>
    </source>
</evidence>
<name>A0A5J4NMH6_9TREM</name>
<gene>
    <name evidence="4" type="ORF">DEA37_0011862</name>
</gene>
<dbReference type="Gene3D" id="2.130.10.10">
    <property type="entry name" value="YVTN repeat-like/Quinoprotein amine dehydrogenase"/>
    <property type="match status" value="1"/>
</dbReference>
<dbReference type="InterPro" id="IPR001680">
    <property type="entry name" value="WD40_rpt"/>
</dbReference>
<keyword evidence="1 3" id="KW-0853">WD repeat</keyword>
<dbReference type="SMART" id="SM00320">
    <property type="entry name" value="WD40"/>
    <property type="match status" value="1"/>
</dbReference>
<sequence>MLCKEDSNDLVFQGHTDAVTRAKWMNNGLYVVSVSYDRTVRIWDSQTSEQRAHIRPHEANITAAAISLDDQK</sequence>
<dbReference type="PANTHER" id="PTHR19879:SF9">
    <property type="entry name" value="TRANSCRIPTION INITIATION FACTOR TFIID SUBUNIT 5"/>
    <property type="match status" value="1"/>
</dbReference>
<feature type="repeat" description="WD" evidence="3">
    <location>
        <begin position="12"/>
        <end position="53"/>
    </location>
</feature>
<dbReference type="PROSITE" id="PS00678">
    <property type="entry name" value="WD_REPEATS_1"/>
    <property type="match status" value="1"/>
</dbReference>
<dbReference type="InterPro" id="IPR036322">
    <property type="entry name" value="WD40_repeat_dom_sf"/>
</dbReference>
<reference evidence="4 5" key="1">
    <citation type="journal article" date="2019" name="Gigascience">
        <title>Whole-genome sequence of the oriental lung fluke Paragonimus westermani.</title>
        <authorList>
            <person name="Oey H."/>
            <person name="Zakrzewski M."/>
            <person name="Narain K."/>
            <person name="Devi K.R."/>
            <person name="Agatsuma T."/>
            <person name="Nawaratna S."/>
            <person name="Gobert G.N."/>
            <person name="Jones M.K."/>
            <person name="Ragan M.A."/>
            <person name="McManus D.P."/>
            <person name="Krause L."/>
        </authorList>
    </citation>
    <scope>NUCLEOTIDE SEQUENCE [LARGE SCALE GENOMIC DNA]</scope>
    <source>
        <strain evidence="4 5">IND2009</strain>
    </source>
</reference>
<dbReference type="PROSITE" id="PS50294">
    <property type="entry name" value="WD_REPEATS_REGION"/>
    <property type="match status" value="1"/>
</dbReference>
<dbReference type="PROSITE" id="PS50082">
    <property type="entry name" value="WD_REPEATS_2"/>
    <property type="match status" value="1"/>
</dbReference>
<evidence type="ECO:0000256" key="1">
    <source>
        <dbReference type="ARBA" id="ARBA00022574"/>
    </source>
</evidence>
<dbReference type="PANTHER" id="PTHR19879">
    <property type="entry name" value="TRANSCRIPTION INITIATION FACTOR TFIID"/>
    <property type="match status" value="1"/>
</dbReference>
<dbReference type="SUPFAM" id="SSF50978">
    <property type="entry name" value="WD40 repeat-like"/>
    <property type="match status" value="1"/>
</dbReference>
<accession>A0A5J4NMH6</accession>
<dbReference type="Proteomes" id="UP000324629">
    <property type="component" value="Unassembled WGS sequence"/>
</dbReference>
<protein>
    <submittedName>
        <fullName evidence="4">Uncharacterized protein</fullName>
    </submittedName>
</protein>
<dbReference type="EMBL" id="QNGE01001827">
    <property type="protein sequence ID" value="KAA3676751.1"/>
    <property type="molecule type" value="Genomic_DNA"/>
</dbReference>
<evidence type="ECO:0000313" key="4">
    <source>
        <dbReference type="EMBL" id="KAA3676751.1"/>
    </source>
</evidence>
<keyword evidence="2" id="KW-0677">Repeat</keyword>